<comment type="function">
    <text evidence="14">Tautomerase that converts enol-oxaloacetate, a strong inhibitor of succinate dehydrogenase, to the physiological keto form of oxaloacetate.</text>
</comment>
<keyword evidence="6" id="KW-0479">Metal-binding</keyword>
<comment type="similarity">
    <text evidence="3">Belongs to the 2-oxoacid dehydrogenase family.</text>
</comment>
<keyword evidence="17" id="KW-0812">Transmembrane</keyword>
<dbReference type="SUPFAM" id="SSF52777">
    <property type="entry name" value="CoA-dependent acyltransferases"/>
    <property type="match status" value="1"/>
</dbReference>
<dbReference type="Gene3D" id="2.60.40.2810">
    <property type="match status" value="1"/>
</dbReference>
<dbReference type="GO" id="GO:0016407">
    <property type="term" value="F:acetyltransferase activity"/>
    <property type="evidence" value="ECO:0007669"/>
    <property type="project" value="TreeGrafter"/>
</dbReference>
<evidence type="ECO:0000256" key="1">
    <source>
        <dbReference type="ARBA" id="ARBA00001938"/>
    </source>
</evidence>
<protein>
    <recommendedName>
        <fullName evidence="12">Lipoamide acyltransferase component of branched-chain alpha-keto acid dehydrogenase complex, mitochondrial</fullName>
        <ecNumber evidence="11">2.3.1.168</ecNumber>
    </recommendedName>
    <alternativeName>
        <fullName evidence="13">Branched-chain alpha-keto acid dehydrogenase complex component E2</fullName>
    </alternativeName>
</protein>
<dbReference type="SUPFAM" id="SSF47005">
    <property type="entry name" value="Peripheral subunit-binding domain of 2-oxo acid dehydrogenase complex"/>
    <property type="match status" value="1"/>
</dbReference>
<dbReference type="PROSITE" id="PS00189">
    <property type="entry name" value="LIPOYL"/>
    <property type="match status" value="1"/>
</dbReference>
<dbReference type="InterPro" id="IPR004167">
    <property type="entry name" value="PSBD"/>
</dbReference>
<dbReference type="InterPro" id="IPR003016">
    <property type="entry name" value="2-oxoA_DH_lipoyl-BS"/>
</dbReference>
<keyword evidence="21" id="KW-1185">Reference proteome</keyword>
<dbReference type="GO" id="GO:0031405">
    <property type="term" value="F:lipoic acid binding"/>
    <property type="evidence" value="ECO:0007669"/>
    <property type="project" value="TreeGrafter"/>
</dbReference>
<evidence type="ECO:0000313" key="20">
    <source>
        <dbReference type="EMBL" id="RXH71983.1"/>
    </source>
</evidence>
<dbReference type="PROSITE" id="PS50968">
    <property type="entry name" value="BIOTINYL_LIPOYL"/>
    <property type="match status" value="1"/>
</dbReference>
<dbReference type="Pfam" id="PF01557">
    <property type="entry name" value="FAA_hydrolase"/>
    <property type="match status" value="1"/>
</dbReference>
<keyword evidence="5" id="KW-0808">Transferase</keyword>
<dbReference type="Gene3D" id="3.90.850.10">
    <property type="entry name" value="Fumarylacetoacetase-like, C-terminal domain"/>
    <property type="match status" value="1"/>
</dbReference>
<name>A0A498HSW8_MALDO</name>
<dbReference type="PROSITE" id="PS50194">
    <property type="entry name" value="FILAMIN_REPEAT"/>
    <property type="match status" value="2"/>
</dbReference>
<dbReference type="Pfam" id="PF23616">
    <property type="entry name" value="Ig_GEX2_N"/>
    <property type="match status" value="2"/>
</dbReference>
<dbReference type="GO" id="GO:0050163">
    <property type="term" value="F:oxaloacetate tautomerase activity"/>
    <property type="evidence" value="ECO:0007669"/>
    <property type="project" value="UniProtKB-ARBA"/>
</dbReference>
<dbReference type="InterPro" id="IPR056434">
    <property type="entry name" value="Ig_GEX2_N"/>
</dbReference>
<evidence type="ECO:0000256" key="14">
    <source>
        <dbReference type="ARBA" id="ARBA00056302"/>
    </source>
</evidence>
<evidence type="ECO:0000256" key="13">
    <source>
        <dbReference type="ARBA" id="ARBA00042008"/>
    </source>
</evidence>
<keyword evidence="7" id="KW-0450">Lipoyl</keyword>
<dbReference type="EC" id="2.3.1.168" evidence="11"/>
<evidence type="ECO:0000259" key="18">
    <source>
        <dbReference type="PROSITE" id="PS50968"/>
    </source>
</evidence>
<feature type="domain" description="Peripheral subunit-binding (PSBD)" evidence="19">
    <location>
        <begin position="201"/>
        <end position="238"/>
    </location>
</feature>
<dbReference type="Pfam" id="PF02817">
    <property type="entry name" value="E3_binding"/>
    <property type="match status" value="1"/>
</dbReference>
<dbReference type="InterPro" id="IPR036625">
    <property type="entry name" value="E3-bd_dom_sf"/>
</dbReference>
<evidence type="ECO:0000256" key="11">
    <source>
        <dbReference type="ARBA" id="ARBA00038880"/>
    </source>
</evidence>
<dbReference type="SUPFAM" id="SSF56529">
    <property type="entry name" value="FAH"/>
    <property type="match status" value="1"/>
</dbReference>
<dbReference type="InterPro" id="IPR023213">
    <property type="entry name" value="CAT-like_dom_sf"/>
</dbReference>
<dbReference type="Gene3D" id="4.10.320.10">
    <property type="entry name" value="E3-binding domain"/>
    <property type="match status" value="1"/>
</dbReference>
<evidence type="ECO:0000256" key="7">
    <source>
        <dbReference type="ARBA" id="ARBA00022823"/>
    </source>
</evidence>
<comment type="similarity">
    <text evidence="4">Belongs to the FAH family.</text>
</comment>
<feature type="domain" description="Lipoyl-binding" evidence="18">
    <location>
        <begin position="93"/>
        <end position="168"/>
    </location>
</feature>
<evidence type="ECO:0000256" key="2">
    <source>
        <dbReference type="ARBA" id="ARBA00004305"/>
    </source>
</evidence>
<dbReference type="GO" id="GO:0006107">
    <property type="term" value="P:oxaloacetate metabolic process"/>
    <property type="evidence" value="ECO:0007669"/>
    <property type="project" value="UniProtKB-ARBA"/>
</dbReference>
<reference evidence="20 21" key="1">
    <citation type="submission" date="2018-10" db="EMBL/GenBank/DDBJ databases">
        <title>A high-quality apple genome assembly.</title>
        <authorList>
            <person name="Hu J."/>
        </authorList>
    </citation>
    <scope>NUCLEOTIDE SEQUENCE [LARGE SCALE GENOMIC DNA]</scope>
    <source>
        <strain evidence="21">cv. HFTH1</strain>
        <tissue evidence="20">Young leaf</tissue>
    </source>
</reference>
<dbReference type="Gene3D" id="3.30.559.10">
    <property type="entry name" value="Chloramphenicol acetyltransferase-like domain"/>
    <property type="match status" value="1"/>
</dbReference>
<dbReference type="Pfam" id="PF00198">
    <property type="entry name" value="2-oxoacid_dh"/>
    <property type="match status" value="1"/>
</dbReference>
<dbReference type="GO" id="GO:0043754">
    <property type="term" value="F:dihydrolipoamide branched chain acyltransferase activity"/>
    <property type="evidence" value="ECO:0007669"/>
    <property type="project" value="UniProtKB-EC"/>
</dbReference>
<dbReference type="Proteomes" id="UP000290289">
    <property type="component" value="Chromosome 16"/>
</dbReference>
<dbReference type="FunFam" id="3.30.559.10:FF:000007">
    <property type="entry name" value="Dihydrolipoamide acetyltransferase component of pyruvate dehydrogenase complex"/>
    <property type="match status" value="1"/>
</dbReference>
<dbReference type="STRING" id="3750.A0A498HSW8"/>
<dbReference type="Pfam" id="PF17963">
    <property type="entry name" value="Big_9"/>
    <property type="match status" value="1"/>
</dbReference>
<dbReference type="InterPro" id="IPR050743">
    <property type="entry name" value="2-oxoacid_DH_E2_comp"/>
</dbReference>
<dbReference type="InterPro" id="IPR011053">
    <property type="entry name" value="Single_hybrid_motif"/>
</dbReference>
<evidence type="ECO:0000256" key="3">
    <source>
        <dbReference type="ARBA" id="ARBA00007317"/>
    </source>
</evidence>
<dbReference type="InterPro" id="IPR001078">
    <property type="entry name" value="2-oxoacid_DH_actylTfrase"/>
</dbReference>
<evidence type="ECO:0000256" key="15">
    <source>
        <dbReference type="PROSITE-ProRule" id="PRU00087"/>
    </source>
</evidence>
<evidence type="ECO:0000256" key="9">
    <source>
        <dbReference type="ARBA" id="ARBA00023128"/>
    </source>
</evidence>
<keyword evidence="8" id="KW-0809">Transit peptide</keyword>
<dbReference type="Gene3D" id="2.60.40.10">
    <property type="entry name" value="Immunoglobulins"/>
    <property type="match status" value="3"/>
</dbReference>
<keyword evidence="17" id="KW-1133">Transmembrane helix</keyword>
<evidence type="ECO:0000256" key="17">
    <source>
        <dbReference type="SAM" id="Phobius"/>
    </source>
</evidence>
<evidence type="ECO:0000256" key="5">
    <source>
        <dbReference type="ARBA" id="ARBA00022679"/>
    </source>
</evidence>
<evidence type="ECO:0000256" key="6">
    <source>
        <dbReference type="ARBA" id="ARBA00022723"/>
    </source>
</evidence>
<evidence type="ECO:0000256" key="12">
    <source>
        <dbReference type="ARBA" id="ARBA00039275"/>
    </source>
</evidence>
<dbReference type="FunFam" id="2.60.40.10:FF:002225">
    <property type="entry name" value="Gamete expressed 2"/>
    <property type="match status" value="1"/>
</dbReference>
<feature type="region of interest" description="Disordered" evidence="16">
    <location>
        <begin position="1519"/>
        <end position="1601"/>
    </location>
</feature>
<evidence type="ECO:0000256" key="8">
    <source>
        <dbReference type="ARBA" id="ARBA00022946"/>
    </source>
</evidence>
<dbReference type="GO" id="GO:0005759">
    <property type="term" value="C:mitochondrial matrix"/>
    <property type="evidence" value="ECO:0007669"/>
    <property type="project" value="UniProtKB-SubCell"/>
</dbReference>
<dbReference type="PANTHER" id="PTHR43178">
    <property type="entry name" value="DIHYDROLIPOAMIDE ACETYLTRANSFERASE COMPONENT OF PYRUVATE DEHYDROGENASE COMPLEX"/>
    <property type="match status" value="1"/>
</dbReference>
<feature type="transmembrane region" description="Helical" evidence="17">
    <location>
        <begin position="1480"/>
        <end position="1506"/>
    </location>
</feature>
<dbReference type="FunFam" id="2.40.50.100:FF:000013">
    <property type="entry name" value="Dihydrolipoamide acetyltransferase component of pyruvate dehydrogenase complex"/>
    <property type="match status" value="1"/>
</dbReference>
<gene>
    <name evidence="20" type="ORF">DVH24_025484</name>
</gene>
<evidence type="ECO:0000313" key="21">
    <source>
        <dbReference type="Proteomes" id="UP000290289"/>
    </source>
</evidence>
<keyword evidence="10" id="KW-0012">Acyltransferase</keyword>
<dbReference type="SUPFAM" id="SSF81296">
    <property type="entry name" value="E set domains"/>
    <property type="match status" value="2"/>
</dbReference>
<dbReference type="InterPro" id="IPR036663">
    <property type="entry name" value="Fumarylacetoacetase_C_sf"/>
</dbReference>
<keyword evidence="17" id="KW-0472">Membrane</keyword>
<proteinExistence type="inferred from homology"/>
<dbReference type="Gene3D" id="2.40.50.100">
    <property type="match status" value="1"/>
</dbReference>
<dbReference type="CDD" id="cd06849">
    <property type="entry name" value="lipoyl_domain"/>
    <property type="match status" value="1"/>
</dbReference>
<organism evidence="20 21">
    <name type="scientific">Malus domestica</name>
    <name type="common">Apple</name>
    <name type="synonym">Pyrus malus</name>
    <dbReference type="NCBI Taxonomy" id="3750"/>
    <lineage>
        <taxon>Eukaryota</taxon>
        <taxon>Viridiplantae</taxon>
        <taxon>Streptophyta</taxon>
        <taxon>Embryophyta</taxon>
        <taxon>Tracheophyta</taxon>
        <taxon>Spermatophyta</taxon>
        <taxon>Magnoliopsida</taxon>
        <taxon>eudicotyledons</taxon>
        <taxon>Gunneridae</taxon>
        <taxon>Pentapetalae</taxon>
        <taxon>rosids</taxon>
        <taxon>fabids</taxon>
        <taxon>Rosales</taxon>
        <taxon>Rosaceae</taxon>
        <taxon>Amygdaloideae</taxon>
        <taxon>Maleae</taxon>
        <taxon>Malus</taxon>
    </lineage>
</organism>
<dbReference type="InterPro" id="IPR014756">
    <property type="entry name" value="Ig_E-set"/>
</dbReference>
<accession>A0A498HSW8</accession>
<dbReference type="PROSITE" id="PS51826">
    <property type="entry name" value="PSBD"/>
    <property type="match status" value="1"/>
</dbReference>
<feature type="repeat" description="Filamin" evidence="15">
    <location>
        <begin position="836"/>
        <end position="979"/>
    </location>
</feature>
<dbReference type="PANTHER" id="PTHR43178:SF14">
    <property type="entry name" value="LIPOAMIDE ACYLTRANSFERASE COMPONENT OF BRANCHED-CHAIN ALPHA-KETO ACID DEHYDROGENASE COMPLEX, MITOCHONDRIAL"/>
    <property type="match status" value="1"/>
</dbReference>
<evidence type="ECO:0000256" key="16">
    <source>
        <dbReference type="SAM" id="MobiDB-lite"/>
    </source>
</evidence>
<comment type="subcellular location">
    <subcellularLocation>
        <location evidence="2">Mitochondrion matrix</location>
    </subcellularLocation>
</comment>
<evidence type="ECO:0000259" key="19">
    <source>
        <dbReference type="PROSITE" id="PS51826"/>
    </source>
</evidence>
<dbReference type="SUPFAM" id="SSF51230">
    <property type="entry name" value="Single hybrid motif"/>
    <property type="match status" value="1"/>
</dbReference>
<sequence length="1801" mass="198075">MMIARRLWHKRALVNGGRWLFPYTSSAPSPAAVHSSHHSPFRVSSSDLVAFSTAASAWFCLADQRRIACNVNGRWFSSEAVAHVAAGVNGNGIVDVPLAQTGEGIAECELLKWFVQEGDQVDEFQPLCEVQSDKATIEITSRYQGKVSRLLYVPGDIVKVGEILLKMAVEESQVPKQICESLENTKSLDSELNTHNIGGVLSTPPVRSLAKQYDIDINEVCGTGKDGRVLRADVLKYAAQKGIIEVPSASLSASPEKAFGGKETCAHTSAESGWNYEDKTVTLRGFQRRMVTSMSMAAKVPHFHYVEDIKCNALVELKNSFQSKNTDSNVKHTFLPLLVKTLSVAMGKYPLMNSSFNEELLEVILKGSHNIGIAMATPYGLVVPIIKNVQSLSILEITKELSRLQQLALENKLKPEDISGGTITLSNIGAIGGKYGSPLLNLPEVAIIAIGRIQKVPRFADDGSVYPASVMTVNIGADHRVLDGATVARFCNEWKQFIENPELLMLHEAAMPEFTFSWMDDNDTFRAGDIATIRIRALNNFDKLDKNKFKPTLTVNGKPGNCSFVSGVLSDFEGEPTSWKLFFTTITSGVFNVMINEDRYKVFDSSLHFQVHPGQIYPSSCVASWMGFNNEFEAGTKARVMILPKDAFGNNVSKNSEDPRLHNFTVSAVYANGSIANMPDITHLGWNDFGYIILEFIVVKAGDLSLYVGDGNQTLNGSPLPLKVNPGGPLEISNCAVKWNFEPNAWQIYSKMEIFIHQQDRYGNLVPGLNAFDAEVVEIETNLSIPVADLHFEEVVAGIQLFSFSNLEPGNFLLTISDMKHYKSISNMPYAYTVFVGYCNGTNSVVNGSGLNSSTAGVLAEFSVYLNDAFQYPSPVEIERLEVQIVRANDSYNVQSSIFPMQTINGSGPARALRYGATSQIEIAPSPSMDPINSYVGSFSALVTAFNVVYTPAKSGIYNIYVFCGNVLLNGGHPFTMEVKGGKVNTSLSEVVKFSPKVPKMINNEVLVQLVDSFYNPVLSQQSRLKLEIASVNSSGFSNSMFVDNNDGSYTVQYLAENVGSYEICASFDGKRISPCPLGINVYTSEYFPRAYIDTISVWEDESIAFDVLANDYFAGNNASVVEYSKPDRGSLLEYGRLLRYTPHKDYYGNDSFVYTMSDINGNLATAAVNIYVLTIPPQFVSFPSELQATEDEISPRFGGFHGFEIRYSDAMENISVNLTAQSGTVFLSPMLMQFWEPVWTGLSVYTSDGDAKGLILVGCVEVINFALQSIQYFGNENFCGYDTIRVSTRNRNGVNKLDVPVFVEPINDPPFIHAPEYIILKSNEEKSQIYDREKDKFEFCIGDPDLLAFPGNESLFTVTFSVEVNDGYLATSLPADLISTTELKLKNSYQWLPLQTYVSISKHFMVRAKGVRFHGTFNDCNAVMRQLFYHGGEQDAILTVKLNDMGNYGCYFNCDDKISVPLQAEASVNLIRRRPMSSLVAHGLGSAIVIESIIVFLLGAVLLFFTCKCAAHLVHERKNKATRAPEPASAPSLRKGTLRTNLPANADSGVCSSPLLGSQHPNFRQRSHRQSGDEESGKAECQRLHSGSRRSQETPTTPSFMPLAIDKEQSQTEPVLFLKPTSSYLKNGGTIEVPHPLLSLDHEVELAVIISQKARDVPQSTAMDYVAGYALALDMTAREIQASAKSAGLPWTIAKGQDTFTPISSALPKEMVPNPDDIELWLKVDGELKQKGSTKDMIFKLPFLISHISSIMTLLEGDVILTGTPQGVGPVKIGQKITAGITNLVDVQFNVEKRKSQASS</sequence>
<evidence type="ECO:0000256" key="10">
    <source>
        <dbReference type="ARBA" id="ARBA00023315"/>
    </source>
</evidence>
<dbReference type="GO" id="GO:0046872">
    <property type="term" value="F:metal ion binding"/>
    <property type="evidence" value="ECO:0007669"/>
    <property type="project" value="UniProtKB-KW"/>
</dbReference>
<keyword evidence="9" id="KW-0496">Mitochondrion</keyword>
<feature type="compositionally biased region" description="Basic and acidic residues" evidence="16">
    <location>
        <begin position="1571"/>
        <end position="1584"/>
    </location>
</feature>
<dbReference type="InterPro" id="IPR017868">
    <property type="entry name" value="Filamin/ABP280_repeat-like"/>
</dbReference>
<feature type="repeat" description="Filamin" evidence="15">
    <location>
        <begin position="983"/>
        <end position="1082"/>
    </location>
</feature>
<comment type="caution">
    <text evidence="20">The sequence shown here is derived from an EMBL/GenBank/DDBJ whole genome shotgun (WGS) entry which is preliminary data.</text>
</comment>
<dbReference type="EMBL" id="RDQH01000342">
    <property type="protein sequence ID" value="RXH71983.1"/>
    <property type="molecule type" value="Genomic_DNA"/>
</dbReference>
<comment type="cofactor">
    <cofactor evidence="1">
        <name>(R)-lipoate</name>
        <dbReference type="ChEBI" id="CHEBI:83088"/>
    </cofactor>
</comment>
<dbReference type="FunFam" id="3.90.850.10:FF:000003">
    <property type="entry name" value="Fumarylacetoacetate hydrolase domain-containing 1"/>
    <property type="match status" value="1"/>
</dbReference>
<dbReference type="InterPro" id="IPR011234">
    <property type="entry name" value="Fumarylacetoacetase-like_C"/>
</dbReference>
<dbReference type="Pfam" id="PF00364">
    <property type="entry name" value="Biotin_lipoyl"/>
    <property type="match status" value="1"/>
</dbReference>
<dbReference type="InterPro" id="IPR013783">
    <property type="entry name" value="Ig-like_fold"/>
</dbReference>
<dbReference type="InterPro" id="IPR000089">
    <property type="entry name" value="Biotin_lipoyl"/>
</dbReference>
<evidence type="ECO:0000256" key="4">
    <source>
        <dbReference type="ARBA" id="ARBA00010211"/>
    </source>
</evidence>